<dbReference type="EMBL" id="JBBNAE010000003">
    <property type="protein sequence ID" value="KAK9137747.1"/>
    <property type="molecule type" value="Genomic_DNA"/>
</dbReference>
<comment type="caution">
    <text evidence="2">The sequence shown here is derived from an EMBL/GenBank/DDBJ whole genome shotgun (WGS) entry which is preliminary data.</text>
</comment>
<protein>
    <submittedName>
        <fullName evidence="2">Uncharacterized protein</fullName>
    </submittedName>
</protein>
<gene>
    <name evidence="2" type="ORF">Sjap_008341</name>
</gene>
<sequence>MLQGPKSPLVNWSKGPVDRVKRDGGARALHPHDHGGESNSPPLAVCLQPPSGPDHTGGVLVAGQKVAALWPAAMEAAVGDQRWWKPPFFPLFPRDSEPQRWRTS</sequence>
<reference evidence="2 3" key="1">
    <citation type="submission" date="2024-01" db="EMBL/GenBank/DDBJ databases">
        <title>Genome assemblies of Stephania.</title>
        <authorList>
            <person name="Yang L."/>
        </authorList>
    </citation>
    <scope>NUCLEOTIDE SEQUENCE [LARGE SCALE GENOMIC DNA]</scope>
    <source>
        <strain evidence="2">QJT</strain>
        <tissue evidence="2">Leaf</tissue>
    </source>
</reference>
<evidence type="ECO:0000313" key="2">
    <source>
        <dbReference type="EMBL" id="KAK9137747.1"/>
    </source>
</evidence>
<organism evidence="2 3">
    <name type="scientific">Stephania japonica</name>
    <dbReference type="NCBI Taxonomy" id="461633"/>
    <lineage>
        <taxon>Eukaryota</taxon>
        <taxon>Viridiplantae</taxon>
        <taxon>Streptophyta</taxon>
        <taxon>Embryophyta</taxon>
        <taxon>Tracheophyta</taxon>
        <taxon>Spermatophyta</taxon>
        <taxon>Magnoliopsida</taxon>
        <taxon>Ranunculales</taxon>
        <taxon>Menispermaceae</taxon>
        <taxon>Menispermoideae</taxon>
        <taxon>Cissampelideae</taxon>
        <taxon>Stephania</taxon>
    </lineage>
</organism>
<evidence type="ECO:0000256" key="1">
    <source>
        <dbReference type="SAM" id="MobiDB-lite"/>
    </source>
</evidence>
<keyword evidence="3" id="KW-1185">Reference proteome</keyword>
<evidence type="ECO:0000313" key="3">
    <source>
        <dbReference type="Proteomes" id="UP001417504"/>
    </source>
</evidence>
<feature type="compositionally biased region" description="Basic and acidic residues" evidence="1">
    <location>
        <begin position="16"/>
        <end position="36"/>
    </location>
</feature>
<accession>A0AAP0JRP5</accession>
<name>A0AAP0JRP5_9MAGN</name>
<dbReference type="AlphaFoldDB" id="A0AAP0JRP5"/>
<dbReference type="Proteomes" id="UP001417504">
    <property type="component" value="Unassembled WGS sequence"/>
</dbReference>
<feature type="region of interest" description="Disordered" evidence="1">
    <location>
        <begin position="1"/>
        <end position="51"/>
    </location>
</feature>
<proteinExistence type="predicted"/>